<dbReference type="AlphaFoldDB" id="A0AAN9AJR4"/>
<feature type="chain" id="PRO_5042838290" description="Chitin-binding type-2 domain-containing protein" evidence="1">
    <location>
        <begin position="23"/>
        <end position="111"/>
    </location>
</feature>
<dbReference type="EMBL" id="JBAMIC010004070">
    <property type="protein sequence ID" value="KAK7088120.1"/>
    <property type="molecule type" value="Genomic_DNA"/>
</dbReference>
<dbReference type="SUPFAM" id="SSF57625">
    <property type="entry name" value="Invertebrate chitin-binding proteins"/>
    <property type="match status" value="1"/>
</dbReference>
<sequence length="111" mass="12108">MAVEKIVAALLVFVVALGSVTSQSNNCASQYPPCASVPGSVEYFYPNWNDCNTYWRCQNQQATQLACPPGQVFDFYTFTCKPRPTRETLASNPVFSCEILLNGVAALTSQG</sequence>
<name>A0AAN9AJR4_9CAEN</name>
<evidence type="ECO:0000259" key="2">
    <source>
        <dbReference type="PROSITE" id="PS50940"/>
    </source>
</evidence>
<dbReference type="GO" id="GO:0008061">
    <property type="term" value="F:chitin binding"/>
    <property type="evidence" value="ECO:0007669"/>
    <property type="project" value="InterPro"/>
</dbReference>
<gene>
    <name evidence="3" type="ORF">V1264_022080</name>
</gene>
<dbReference type="InterPro" id="IPR002557">
    <property type="entry name" value="Chitin-bd_dom"/>
</dbReference>
<protein>
    <recommendedName>
        <fullName evidence="2">Chitin-binding type-2 domain-containing protein</fullName>
    </recommendedName>
</protein>
<keyword evidence="4" id="KW-1185">Reference proteome</keyword>
<proteinExistence type="predicted"/>
<dbReference type="Proteomes" id="UP001374579">
    <property type="component" value="Unassembled WGS sequence"/>
</dbReference>
<dbReference type="InterPro" id="IPR036508">
    <property type="entry name" value="Chitin-bd_dom_sf"/>
</dbReference>
<evidence type="ECO:0000313" key="3">
    <source>
        <dbReference type="EMBL" id="KAK7088120.1"/>
    </source>
</evidence>
<reference evidence="3 4" key="1">
    <citation type="submission" date="2024-02" db="EMBL/GenBank/DDBJ databases">
        <title>Chromosome-scale genome assembly of the rough periwinkle Littorina saxatilis.</title>
        <authorList>
            <person name="De Jode A."/>
            <person name="Faria R."/>
            <person name="Formenti G."/>
            <person name="Sims Y."/>
            <person name="Smith T.P."/>
            <person name="Tracey A."/>
            <person name="Wood J.M.D."/>
            <person name="Zagrodzka Z.B."/>
            <person name="Johannesson K."/>
            <person name="Butlin R.K."/>
            <person name="Leder E.H."/>
        </authorList>
    </citation>
    <scope>NUCLEOTIDE SEQUENCE [LARGE SCALE GENOMIC DNA]</scope>
    <source>
        <strain evidence="3">Snail1</strain>
        <tissue evidence="3">Muscle</tissue>
    </source>
</reference>
<dbReference type="GO" id="GO:0005576">
    <property type="term" value="C:extracellular region"/>
    <property type="evidence" value="ECO:0007669"/>
    <property type="project" value="InterPro"/>
</dbReference>
<dbReference type="SMART" id="SM00494">
    <property type="entry name" value="ChtBD2"/>
    <property type="match status" value="1"/>
</dbReference>
<dbReference type="PROSITE" id="PS50940">
    <property type="entry name" value="CHIT_BIND_II"/>
    <property type="match status" value="1"/>
</dbReference>
<accession>A0AAN9AJR4</accession>
<organism evidence="3 4">
    <name type="scientific">Littorina saxatilis</name>
    <dbReference type="NCBI Taxonomy" id="31220"/>
    <lineage>
        <taxon>Eukaryota</taxon>
        <taxon>Metazoa</taxon>
        <taxon>Spiralia</taxon>
        <taxon>Lophotrochozoa</taxon>
        <taxon>Mollusca</taxon>
        <taxon>Gastropoda</taxon>
        <taxon>Caenogastropoda</taxon>
        <taxon>Littorinimorpha</taxon>
        <taxon>Littorinoidea</taxon>
        <taxon>Littorinidae</taxon>
        <taxon>Littorina</taxon>
    </lineage>
</organism>
<keyword evidence="1" id="KW-0732">Signal</keyword>
<evidence type="ECO:0000313" key="4">
    <source>
        <dbReference type="Proteomes" id="UP001374579"/>
    </source>
</evidence>
<evidence type="ECO:0000256" key="1">
    <source>
        <dbReference type="SAM" id="SignalP"/>
    </source>
</evidence>
<feature type="domain" description="Chitin-binding type-2" evidence="2">
    <location>
        <begin position="31"/>
        <end position="99"/>
    </location>
</feature>
<comment type="caution">
    <text evidence="3">The sequence shown here is derived from an EMBL/GenBank/DDBJ whole genome shotgun (WGS) entry which is preliminary data.</text>
</comment>
<dbReference type="Pfam" id="PF01607">
    <property type="entry name" value="CBM_14"/>
    <property type="match status" value="1"/>
</dbReference>
<feature type="signal peptide" evidence="1">
    <location>
        <begin position="1"/>
        <end position="22"/>
    </location>
</feature>
<dbReference type="Gene3D" id="2.170.140.10">
    <property type="entry name" value="Chitin binding domain"/>
    <property type="match status" value="1"/>
</dbReference>